<comment type="caution">
    <text evidence="1">The sequence shown here is derived from an EMBL/GenBank/DDBJ whole genome shotgun (WGS) entry which is preliminary data.</text>
</comment>
<gene>
    <name evidence="1" type="ORF">SDC9_99295</name>
</gene>
<organism evidence="1">
    <name type="scientific">bioreactor metagenome</name>
    <dbReference type="NCBI Taxonomy" id="1076179"/>
    <lineage>
        <taxon>unclassified sequences</taxon>
        <taxon>metagenomes</taxon>
        <taxon>ecological metagenomes</taxon>
    </lineage>
</organism>
<protein>
    <submittedName>
        <fullName evidence="1">Uncharacterized protein</fullName>
    </submittedName>
</protein>
<dbReference type="AlphaFoldDB" id="A0A645AH64"/>
<reference evidence="1" key="1">
    <citation type="submission" date="2019-08" db="EMBL/GenBank/DDBJ databases">
        <authorList>
            <person name="Kucharzyk K."/>
            <person name="Murdoch R.W."/>
            <person name="Higgins S."/>
            <person name="Loffler F."/>
        </authorList>
    </citation>
    <scope>NUCLEOTIDE SEQUENCE</scope>
</reference>
<dbReference type="EMBL" id="VSSQ01013907">
    <property type="protein sequence ID" value="MPM52535.1"/>
    <property type="molecule type" value="Genomic_DNA"/>
</dbReference>
<name>A0A645AH64_9ZZZZ</name>
<accession>A0A645AH64</accession>
<proteinExistence type="predicted"/>
<evidence type="ECO:0000313" key="1">
    <source>
        <dbReference type="EMBL" id="MPM52535.1"/>
    </source>
</evidence>
<sequence length="40" mass="4461">MILVDSLIEKVGNKTEETAETLNSIANEFRKLTAVDKPKN</sequence>